<organism evidence="1 2">
    <name type="scientific">Massilia suwonensis</name>
    <dbReference type="NCBI Taxonomy" id="648895"/>
    <lineage>
        <taxon>Bacteria</taxon>
        <taxon>Pseudomonadati</taxon>
        <taxon>Pseudomonadota</taxon>
        <taxon>Betaproteobacteria</taxon>
        <taxon>Burkholderiales</taxon>
        <taxon>Oxalobacteraceae</taxon>
        <taxon>Telluria group</taxon>
        <taxon>Massilia</taxon>
    </lineage>
</organism>
<name>A0ABW0MFM3_9BURK</name>
<protein>
    <recommendedName>
        <fullName evidence="3">DUF4902 domain-containing protein</fullName>
    </recommendedName>
</protein>
<evidence type="ECO:0000313" key="2">
    <source>
        <dbReference type="Proteomes" id="UP001596101"/>
    </source>
</evidence>
<evidence type="ECO:0000313" key="1">
    <source>
        <dbReference type="EMBL" id="MFC5477015.1"/>
    </source>
</evidence>
<gene>
    <name evidence="1" type="ORF">ACFPQ5_02345</name>
</gene>
<comment type="caution">
    <text evidence="1">The sequence shown here is derived from an EMBL/GenBank/DDBJ whole genome shotgun (WGS) entry which is preliminary data.</text>
</comment>
<reference evidence="2" key="1">
    <citation type="journal article" date="2019" name="Int. J. Syst. Evol. Microbiol.">
        <title>The Global Catalogue of Microorganisms (GCM) 10K type strain sequencing project: providing services to taxonomists for standard genome sequencing and annotation.</title>
        <authorList>
            <consortium name="The Broad Institute Genomics Platform"/>
            <consortium name="The Broad Institute Genome Sequencing Center for Infectious Disease"/>
            <person name="Wu L."/>
            <person name="Ma J."/>
        </authorList>
    </citation>
    <scope>NUCLEOTIDE SEQUENCE [LARGE SCALE GENOMIC DNA]</scope>
    <source>
        <strain evidence="2">CCUG 43111</strain>
    </source>
</reference>
<evidence type="ECO:0008006" key="3">
    <source>
        <dbReference type="Google" id="ProtNLM"/>
    </source>
</evidence>
<sequence>MKDIRDIAEFRSGRFKPILPDTCQVNPRRYGAELAFWLAGKLAQQGVVTSYPVAEDWGWMLSFDAGQGVVFHILCGNIDGSDEHWGLSLGRKGTGWFGRAAASFEAAQPLVNAIRFVLHAAVPSQDIDWLYDN</sequence>
<dbReference type="EMBL" id="JBHSMR010000001">
    <property type="protein sequence ID" value="MFC5477015.1"/>
    <property type="molecule type" value="Genomic_DNA"/>
</dbReference>
<proteinExistence type="predicted"/>
<keyword evidence="2" id="KW-1185">Reference proteome</keyword>
<accession>A0ABW0MFM3</accession>
<dbReference type="Proteomes" id="UP001596101">
    <property type="component" value="Unassembled WGS sequence"/>
</dbReference>
<dbReference type="RefSeq" id="WP_379751515.1">
    <property type="nucleotide sequence ID" value="NZ_JBHSMR010000001.1"/>
</dbReference>